<protein>
    <submittedName>
        <fullName evidence="1">Uncharacterized protein</fullName>
    </submittedName>
</protein>
<feature type="non-terminal residue" evidence="1">
    <location>
        <position position="361"/>
    </location>
</feature>
<evidence type="ECO:0000313" key="2">
    <source>
        <dbReference type="Proteomes" id="UP001150581"/>
    </source>
</evidence>
<gene>
    <name evidence="1" type="ORF">LPJ66_008961</name>
</gene>
<organism evidence="1 2">
    <name type="scientific">Kickxella alabastrina</name>
    <dbReference type="NCBI Taxonomy" id="61397"/>
    <lineage>
        <taxon>Eukaryota</taxon>
        <taxon>Fungi</taxon>
        <taxon>Fungi incertae sedis</taxon>
        <taxon>Zoopagomycota</taxon>
        <taxon>Kickxellomycotina</taxon>
        <taxon>Kickxellomycetes</taxon>
        <taxon>Kickxellales</taxon>
        <taxon>Kickxellaceae</taxon>
        <taxon>Kickxella</taxon>
    </lineage>
</organism>
<comment type="caution">
    <text evidence="1">The sequence shown here is derived from an EMBL/GenBank/DDBJ whole genome shotgun (WGS) entry which is preliminary data.</text>
</comment>
<keyword evidence="2" id="KW-1185">Reference proteome</keyword>
<reference evidence="1" key="1">
    <citation type="submission" date="2022-07" db="EMBL/GenBank/DDBJ databases">
        <title>Phylogenomic reconstructions and comparative analyses of Kickxellomycotina fungi.</title>
        <authorList>
            <person name="Reynolds N.K."/>
            <person name="Stajich J.E."/>
            <person name="Barry K."/>
            <person name="Grigoriev I.V."/>
            <person name="Crous P."/>
            <person name="Smith M.E."/>
        </authorList>
    </citation>
    <scope>NUCLEOTIDE SEQUENCE</scope>
    <source>
        <strain evidence="1">Benny 63K</strain>
    </source>
</reference>
<dbReference type="EMBL" id="JANBPG010001921">
    <property type="protein sequence ID" value="KAJ1887732.1"/>
    <property type="molecule type" value="Genomic_DNA"/>
</dbReference>
<evidence type="ECO:0000313" key="1">
    <source>
        <dbReference type="EMBL" id="KAJ1887732.1"/>
    </source>
</evidence>
<sequence>MAQDDNGRWVLGSRPYKIRVGVVLAIFVVYIIYVIVTFTMFIIKARDKHSGLLQRNVRLVTLQVVGCFLMGISGMISTSLQQWPCFLKLWLVNSGYVLLYSSVAARACQHIVVSNLHTMTNRLAGNNNPMFKESPKTNMKFPRQATRANRSASQTSIMSNTDFDPSDGIRALDEKKDGPDHSKHILQASMHLGDGADSRTYKRLKKYSNMQRFVTDRSLFLVVIGHLVVALIMSLVINIVNKQFSISPTSNTCTMVWGFIPIVVIVGLYSILILPFLFVKCWPLKDAYGIRNDILVSSLVGIFTLIMTIVWETVLFHIALKWSGWFFSWVCGIFCHTVSVTVPLYGAIRHSRDVIHRMHGA</sequence>
<accession>A0ACC1I8W0</accession>
<name>A0ACC1I8W0_9FUNG</name>
<proteinExistence type="predicted"/>
<dbReference type="Proteomes" id="UP001150581">
    <property type="component" value="Unassembled WGS sequence"/>
</dbReference>